<keyword evidence="1" id="KW-0472">Membrane</keyword>
<feature type="transmembrane region" description="Helical" evidence="1">
    <location>
        <begin position="78"/>
        <end position="98"/>
    </location>
</feature>
<evidence type="ECO:0000313" key="3">
    <source>
        <dbReference type="Proteomes" id="UP000634011"/>
    </source>
</evidence>
<comment type="caution">
    <text evidence="2">The sequence shown here is derived from an EMBL/GenBank/DDBJ whole genome shotgun (WGS) entry which is preliminary data.</text>
</comment>
<dbReference type="EMBL" id="JACOFV010000012">
    <property type="protein sequence ID" value="MBC3863039.1"/>
    <property type="molecule type" value="Genomic_DNA"/>
</dbReference>
<evidence type="ECO:0000313" key="2">
    <source>
        <dbReference type="EMBL" id="MBC3863039.1"/>
    </source>
</evidence>
<proteinExistence type="predicted"/>
<dbReference type="RefSeq" id="WP_186912991.1">
    <property type="nucleotide sequence ID" value="NZ_JACOFV010000012.1"/>
</dbReference>
<feature type="transmembrane region" description="Helical" evidence="1">
    <location>
        <begin position="55"/>
        <end position="71"/>
    </location>
</feature>
<gene>
    <name evidence="2" type="ORF">H8K32_13085</name>
</gene>
<reference evidence="2" key="1">
    <citation type="submission" date="2020-08" db="EMBL/GenBank/DDBJ databases">
        <title>Novel species isolated from subtropical streams in China.</title>
        <authorList>
            <person name="Lu H."/>
        </authorList>
    </citation>
    <scope>NUCLEOTIDE SEQUENCE</scope>
    <source>
        <strain evidence="2">KACC 12607</strain>
    </source>
</reference>
<feature type="transmembrane region" description="Helical" evidence="1">
    <location>
        <begin position="15"/>
        <end position="35"/>
    </location>
</feature>
<dbReference type="Proteomes" id="UP000634011">
    <property type="component" value="Unassembled WGS sequence"/>
</dbReference>
<name>A0A923KQG4_9BURK</name>
<sequence>MTPTQNRAPMKRCKLFFWWLATIAAVTFPLVANWIIENFGGYFIDRMYYGSYRDILSLCFLASAFSFAWLMSRPSTLFGLRFTVSWIVLVVYLLAAMLPRPTCDEFIYLNTPDHSDQKNRNQCE</sequence>
<keyword evidence="1" id="KW-1133">Transmembrane helix</keyword>
<organism evidence="2 3">
    <name type="scientific">Undibacterium jejuense</name>
    <dbReference type="NCBI Taxonomy" id="1344949"/>
    <lineage>
        <taxon>Bacteria</taxon>
        <taxon>Pseudomonadati</taxon>
        <taxon>Pseudomonadota</taxon>
        <taxon>Betaproteobacteria</taxon>
        <taxon>Burkholderiales</taxon>
        <taxon>Oxalobacteraceae</taxon>
        <taxon>Undibacterium</taxon>
    </lineage>
</organism>
<evidence type="ECO:0000256" key="1">
    <source>
        <dbReference type="SAM" id="Phobius"/>
    </source>
</evidence>
<protein>
    <submittedName>
        <fullName evidence="2">Uncharacterized protein</fullName>
    </submittedName>
</protein>
<keyword evidence="1" id="KW-0812">Transmembrane</keyword>
<accession>A0A923KQG4</accession>
<dbReference type="AlphaFoldDB" id="A0A923KQG4"/>
<keyword evidence="3" id="KW-1185">Reference proteome</keyword>